<accession>A0A1J6IPA9</accession>
<keyword evidence="3" id="KW-1185">Reference proteome</keyword>
<dbReference type="Gramene" id="OIT00675">
    <property type="protein sequence ID" value="OIT00675"/>
    <property type="gene ID" value="A4A49_13297"/>
</dbReference>
<protein>
    <submittedName>
        <fullName evidence="2">Uncharacterized protein</fullName>
    </submittedName>
</protein>
<name>A0A1J6IPA9_NICAT</name>
<comment type="caution">
    <text evidence="2">The sequence shown here is derived from an EMBL/GenBank/DDBJ whole genome shotgun (WGS) entry which is preliminary data.</text>
</comment>
<evidence type="ECO:0000256" key="1">
    <source>
        <dbReference type="SAM" id="MobiDB-lite"/>
    </source>
</evidence>
<organism evidence="2 3">
    <name type="scientific">Nicotiana attenuata</name>
    <name type="common">Coyote tobacco</name>
    <dbReference type="NCBI Taxonomy" id="49451"/>
    <lineage>
        <taxon>Eukaryota</taxon>
        <taxon>Viridiplantae</taxon>
        <taxon>Streptophyta</taxon>
        <taxon>Embryophyta</taxon>
        <taxon>Tracheophyta</taxon>
        <taxon>Spermatophyta</taxon>
        <taxon>Magnoliopsida</taxon>
        <taxon>eudicotyledons</taxon>
        <taxon>Gunneridae</taxon>
        <taxon>Pentapetalae</taxon>
        <taxon>asterids</taxon>
        <taxon>lamiids</taxon>
        <taxon>Solanales</taxon>
        <taxon>Solanaceae</taxon>
        <taxon>Nicotianoideae</taxon>
        <taxon>Nicotianeae</taxon>
        <taxon>Nicotiana</taxon>
    </lineage>
</organism>
<dbReference type="EMBL" id="MJEQ01037189">
    <property type="protein sequence ID" value="OIT00675.1"/>
    <property type="molecule type" value="Genomic_DNA"/>
</dbReference>
<dbReference type="Proteomes" id="UP000187609">
    <property type="component" value="Unassembled WGS sequence"/>
</dbReference>
<dbReference type="AlphaFoldDB" id="A0A1J6IPA9"/>
<evidence type="ECO:0000313" key="3">
    <source>
        <dbReference type="Proteomes" id="UP000187609"/>
    </source>
</evidence>
<evidence type="ECO:0000313" key="2">
    <source>
        <dbReference type="EMBL" id="OIT00675.1"/>
    </source>
</evidence>
<sequence>MVRHAQAAMFINTIPNIKTPLVTLNKLENKGNNGMARVGLNTSQHDIPSIHLFDHSGNMVQVSNNQQTLSMMSSATIKGGADHIRQEHEDIIGEAELSDEPVQFLNELQENRKVANDSTLQDGPKDINMSLIPAGQQQKAEVNEAEISEMRNTVANERTDGSSISLTTKFNLTPTNILHALVTYDMDTLRALDNPRKDHGALVMSGYNQSDTFGMDMGQDFYEEGEEEELLDASFKNIARVGDLSPRHMRSGSNKNKKKAHERQHSWDGKATQEIIINQL</sequence>
<gene>
    <name evidence="2" type="ORF">A4A49_13297</name>
</gene>
<proteinExistence type="predicted"/>
<reference evidence="2" key="1">
    <citation type="submission" date="2016-11" db="EMBL/GenBank/DDBJ databases">
        <title>The genome of Nicotiana attenuata.</title>
        <authorList>
            <person name="Xu S."/>
            <person name="Brockmoeller T."/>
            <person name="Gaquerel E."/>
            <person name="Navarro A."/>
            <person name="Kuhl H."/>
            <person name="Gase K."/>
            <person name="Ling Z."/>
            <person name="Zhou W."/>
            <person name="Kreitzer C."/>
            <person name="Stanke M."/>
            <person name="Tang H."/>
            <person name="Lyons E."/>
            <person name="Pandey P."/>
            <person name="Pandey S.P."/>
            <person name="Timmermann B."/>
            <person name="Baldwin I.T."/>
        </authorList>
    </citation>
    <scope>NUCLEOTIDE SEQUENCE [LARGE SCALE GENOMIC DNA]</scope>
    <source>
        <strain evidence="2">UT</strain>
    </source>
</reference>
<feature type="region of interest" description="Disordered" evidence="1">
    <location>
        <begin position="242"/>
        <end position="271"/>
    </location>
</feature>
<feature type="compositionally biased region" description="Basic residues" evidence="1">
    <location>
        <begin position="247"/>
        <end position="262"/>
    </location>
</feature>